<dbReference type="GO" id="GO:0003924">
    <property type="term" value="F:GTPase activity"/>
    <property type="evidence" value="ECO:0007669"/>
    <property type="project" value="UniProtKB-UniRule"/>
</dbReference>
<dbReference type="GO" id="GO:0019843">
    <property type="term" value="F:rRNA binding"/>
    <property type="evidence" value="ECO:0007669"/>
    <property type="project" value="UniProtKB-KW"/>
</dbReference>
<dbReference type="InterPro" id="IPR030378">
    <property type="entry name" value="G_CP_dom"/>
</dbReference>
<evidence type="ECO:0000256" key="3">
    <source>
        <dbReference type="ARBA" id="ARBA00022723"/>
    </source>
</evidence>
<feature type="domain" description="CP-type G" evidence="12">
    <location>
        <begin position="105"/>
        <end position="261"/>
    </location>
</feature>
<dbReference type="HAMAP" id="MF_01820">
    <property type="entry name" value="GTPase_RsgA"/>
    <property type="match status" value="1"/>
</dbReference>
<dbReference type="InterPro" id="IPR004881">
    <property type="entry name" value="Ribosome_biogen_GTPase_RsgA"/>
</dbReference>
<comment type="similarity">
    <text evidence="10">Belongs to the TRAFAC class YlqF/YawG GTPase family. RsgA subfamily.</text>
</comment>
<comment type="caution">
    <text evidence="13">The sequence shown here is derived from an EMBL/GenBank/DDBJ whole genome shotgun (WGS) entry which is preliminary data.</text>
</comment>
<keyword evidence="1 10" id="KW-0963">Cytoplasm</keyword>
<feature type="binding site" evidence="10">
    <location>
        <position position="295"/>
    </location>
    <ligand>
        <name>Zn(2+)</name>
        <dbReference type="ChEBI" id="CHEBI:29105"/>
    </ligand>
</feature>
<feature type="binding site" evidence="10">
    <location>
        <position position="287"/>
    </location>
    <ligand>
        <name>Zn(2+)</name>
        <dbReference type="ChEBI" id="CHEBI:29105"/>
    </ligand>
</feature>
<evidence type="ECO:0000256" key="1">
    <source>
        <dbReference type="ARBA" id="ARBA00022490"/>
    </source>
</evidence>
<evidence type="ECO:0000256" key="4">
    <source>
        <dbReference type="ARBA" id="ARBA00022730"/>
    </source>
</evidence>
<evidence type="ECO:0000256" key="7">
    <source>
        <dbReference type="ARBA" id="ARBA00022833"/>
    </source>
</evidence>
<feature type="binding site" evidence="10">
    <location>
        <position position="289"/>
    </location>
    <ligand>
        <name>Zn(2+)</name>
        <dbReference type="ChEBI" id="CHEBI:29105"/>
    </ligand>
</feature>
<protein>
    <recommendedName>
        <fullName evidence="10">Small ribosomal subunit biogenesis GTPase RsgA</fullName>
        <ecNumber evidence="10">3.6.1.-</ecNumber>
    </recommendedName>
</protein>
<evidence type="ECO:0000256" key="5">
    <source>
        <dbReference type="ARBA" id="ARBA00022741"/>
    </source>
</evidence>
<dbReference type="GO" id="GO:0005525">
    <property type="term" value="F:GTP binding"/>
    <property type="evidence" value="ECO:0007669"/>
    <property type="project" value="UniProtKB-UniRule"/>
</dbReference>
<keyword evidence="4 10" id="KW-0699">rRNA-binding</keyword>
<keyword evidence="2 10" id="KW-0690">Ribosome biogenesis</keyword>
<dbReference type="EMBL" id="BOVK01000051">
    <property type="protein sequence ID" value="GIQ70577.1"/>
    <property type="molecule type" value="Genomic_DNA"/>
</dbReference>
<evidence type="ECO:0000313" key="13">
    <source>
        <dbReference type="EMBL" id="GIQ70577.1"/>
    </source>
</evidence>
<comment type="subunit">
    <text evidence="10">Monomer. Associates with 30S ribosomal subunit, binds 16S rRNA.</text>
</comment>
<accession>A0A8J4H3Z4</accession>
<comment type="cofactor">
    <cofactor evidence="10">
        <name>Zn(2+)</name>
        <dbReference type="ChEBI" id="CHEBI:29105"/>
    </cofactor>
    <text evidence="10">Binds 1 zinc ion per subunit.</text>
</comment>
<keyword evidence="14" id="KW-1185">Reference proteome</keyword>
<comment type="subcellular location">
    <subcellularLocation>
        <location evidence="10">Cytoplasm</location>
    </subcellularLocation>
</comment>
<keyword evidence="6 10" id="KW-0378">Hydrolase</keyword>
<evidence type="ECO:0000256" key="6">
    <source>
        <dbReference type="ARBA" id="ARBA00022801"/>
    </source>
</evidence>
<keyword evidence="5 10" id="KW-0547">Nucleotide-binding</keyword>
<dbReference type="GO" id="GO:0046872">
    <property type="term" value="F:metal ion binding"/>
    <property type="evidence" value="ECO:0007669"/>
    <property type="project" value="UniProtKB-KW"/>
</dbReference>
<dbReference type="EC" id="3.6.1.-" evidence="10"/>
<dbReference type="InterPro" id="IPR012340">
    <property type="entry name" value="NA-bd_OB-fold"/>
</dbReference>
<dbReference type="Gene3D" id="1.10.40.50">
    <property type="entry name" value="Probable gtpase engc, domain 3"/>
    <property type="match status" value="1"/>
</dbReference>
<dbReference type="PROSITE" id="PS50936">
    <property type="entry name" value="ENGC_GTPASE"/>
    <property type="match status" value="1"/>
</dbReference>
<dbReference type="InterPro" id="IPR027417">
    <property type="entry name" value="P-loop_NTPase"/>
</dbReference>
<dbReference type="SUPFAM" id="SSF50249">
    <property type="entry name" value="Nucleic acid-binding proteins"/>
    <property type="match status" value="1"/>
</dbReference>
<evidence type="ECO:0000256" key="9">
    <source>
        <dbReference type="ARBA" id="ARBA00023134"/>
    </source>
</evidence>
<gene>
    <name evidence="13" type="primary">rsgA2</name>
    <name evidence="10" type="synonym">rsgA</name>
    <name evidence="13" type="ORF">XYCOK13_34010</name>
</gene>
<feature type="binding site" evidence="10">
    <location>
        <begin position="204"/>
        <end position="212"/>
    </location>
    <ligand>
        <name>GTP</name>
        <dbReference type="ChEBI" id="CHEBI:37565"/>
    </ligand>
</feature>
<feature type="domain" description="EngC GTPase" evidence="11">
    <location>
        <begin position="112"/>
        <end position="259"/>
    </location>
</feature>
<evidence type="ECO:0000313" key="14">
    <source>
        <dbReference type="Proteomes" id="UP000677918"/>
    </source>
</evidence>
<dbReference type="PANTHER" id="PTHR32120:SF10">
    <property type="entry name" value="SMALL RIBOSOMAL SUBUNIT BIOGENESIS GTPASE RSGA"/>
    <property type="match status" value="1"/>
</dbReference>
<dbReference type="GO" id="GO:0042274">
    <property type="term" value="P:ribosomal small subunit biogenesis"/>
    <property type="evidence" value="ECO:0007669"/>
    <property type="project" value="UniProtKB-UniRule"/>
</dbReference>
<dbReference type="AlphaFoldDB" id="A0A8J4H3Z4"/>
<evidence type="ECO:0000256" key="10">
    <source>
        <dbReference type="HAMAP-Rule" id="MF_01820"/>
    </source>
</evidence>
<dbReference type="SUPFAM" id="SSF52540">
    <property type="entry name" value="P-loop containing nucleoside triphosphate hydrolases"/>
    <property type="match status" value="1"/>
</dbReference>
<evidence type="ECO:0000259" key="12">
    <source>
        <dbReference type="PROSITE" id="PS51721"/>
    </source>
</evidence>
<evidence type="ECO:0000259" key="11">
    <source>
        <dbReference type="PROSITE" id="PS50936"/>
    </source>
</evidence>
<name>A0A8J4H3Z4_9BACL</name>
<evidence type="ECO:0000256" key="8">
    <source>
        <dbReference type="ARBA" id="ARBA00022884"/>
    </source>
</evidence>
<dbReference type="RefSeq" id="WP_213413395.1">
    <property type="nucleotide sequence ID" value="NZ_BOVK01000051.1"/>
</dbReference>
<keyword evidence="7 10" id="KW-0862">Zinc</keyword>
<dbReference type="GO" id="GO:0005737">
    <property type="term" value="C:cytoplasm"/>
    <property type="evidence" value="ECO:0007669"/>
    <property type="project" value="UniProtKB-SubCell"/>
</dbReference>
<comment type="function">
    <text evidence="10">One of several proteins that assist in the late maturation steps of the functional core of the 30S ribosomal subunit. Helps release RbfA from mature subunits. May play a role in the assembly of ribosomal proteins into the subunit. Circularly permuted GTPase that catalyzes slow GTP hydrolysis, GTPase activity is stimulated by the 30S ribosomal subunit.</text>
</comment>
<sequence>MTNHYWLKNIGLTDAFLRESTRYSELTVGRVASQSKGLYKVITEQGEWVAEIAGKLRYAASSVAEYPVVGDFVMVDRPNHAADTAIIHHVLTRRTVLERKAAGTSQDVQIVASNMDIVFICMALNQDFNLRRLERYLAIAWNSGATPVVVLTKSDLCVDLQTKLDAAAAVALGVDLVVASSLYEDGIQAVQGYMGSGITCVFIGSSGVGKSTLINRLMGASVMETNATRKDDKGRHTTTRREMLQLPGGGVIVDTPGMRELGLEGAELSRSFADIDSLAAACKFADCRHENEPKCAVREAVQAGLLTEERLANYWKLKREAKYEGMNARQIESAKLDAMFGGVGGMKQARKFMKAKQDRKNR</sequence>
<keyword evidence="3 10" id="KW-0479">Metal-binding</keyword>
<dbReference type="PROSITE" id="PS51721">
    <property type="entry name" value="G_CP"/>
    <property type="match status" value="1"/>
</dbReference>
<evidence type="ECO:0000256" key="2">
    <source>
        <dbReference type="ARBA" id="ARBA00022517"/>
    </source>
</evidence>
<proteinExistence type="inferred from homology"/>
<dbReference type="InterPro" id="IPR010914">
    <property type="entry name" value="RsgA_GTPase_dom"/>
</dbReference>
<dbReference type="Gene3D" id="3.40.50.300">
    <property type="entry name" value="P-loop containing nucleotide triphosphate hydrolases"/>
    <property type="match status" value="1"/>
</dbReference>
<keyword evidence="8 10" id="KW-0694">RNA-binding</keyword>
<dbReference type="CDD" id="cd01854">
    <property type="entry name" value="YjeQ_EngC"/>
    <property type="match status" value="1"/>
</dbReference>
<dbReference type="Pfam" id="PF03193">
    <property type="entry name" value="RsgA_GTPase"/>
    <property type="match status" value="1"/>
</dbReference>
<feature type="binding site" evidence="10">
    <location>
        <position position="282"/>
    </location>
    <ligand>
        <name>Zn(2+)</name>
        <dbReference type="ChEBI" id="CHEBI:29105"/>
    </ligand>
</feature>
<organism evidence="13 14">
    <name type="scientific">Xylanibacillus composti</name>
    <dbReference type="NCBI Taxonomy" id="1572762"/>
    <lineage>
        <taxon>Bacteria</taxon>
        <taxon>Bacillati</taxon>
        <taxon>Bacillota</taxon>
        <taxon>Bacilli</taxon>
        <taxon>Bacillales</taxon>
        <taxon>Paenibacillaceae</taxon>
        <taxon>Xylanibacillus</taxon>
    </lineage>
</organism>
<feature type="binding site" evidence="10">
    <location>
        <begin position="152"/>
        <end position="155"/>
    </location>
    <ligand>
        <name>GTP</name>
        <dbReference type="ChEBI" id="CHEBI:37565"/>
    </ligand>
</feature>
<reference evidence="13" key="1">
    <citation type="submission" date="2021-04" db="EMBL/GenBank/DDBJ databases">
        <title>Draft genome sequence of Xylanibacillus composti strain K13.</title>
        <authorList>
            <person name="Uke A."/>
            <person name="Chhe C."/>
            <person name="Baramee S."/>
            <person name="Kosugi A."/>
        </authorList>
    </citation>
    <scope>NUCLEOTIDE SEQUENCE</scope>
    <source>
        <strain evidence="13">K13</strain>
    </source>
</reference>
<dbReference type="PANTHER" id="PTHR32120">
    <property type="entry name" value="SMALL RIBOSOMAL SUBUNIT BIOGENESIS GTPASE RSGA"/>
    <property type="match status" value="1"/>
</dbReference>
<keyword evidence="9 10" id="KW-0342">GTP-binding</keyword>
<dbReference type="Proteomes" id="UP000677918">
    <property type="component" value="Unassembled WGS sequence"/>
</dbReference>
<dbReference type="NCBIfam" id="TIGR00157">
    <property type="entry name" value="ribosome small subunit-dependent GTPase A"/>
    <property type="match status" value="1"/>
</dbReference>